<dbReference type="InterPro" id="IPR018391">
    <property type="entry name" value="PQQ_b-propeller_rpt"/>
</dbReference>
<dbReference type="InterPro" id="IPR011678">
    <property type="entry name" value="EMC1_C"/>
</dbReference>
<evidence type="ECO:0000256" key="7">
    <source>
        <dbReference type="ARBA" id="ARBA00013121"/>
    </source>
</evidence>
<dbReference type="PANTHER" id="PTHR21573:SF0">
    <property type="entry name" value="ER MEMBRANE PROTEIN COMPLEX SUBUNIT 1"/>
    <property type="match status" value="1"/>
</dbReference>
<evidence type="ECO:0000256" key="16">
    <source>
        <dbReference type="ARBA" id="ARBA00023002"/>
    </source>
</evidence>
<dbReference type="FunFam" id="3.30.465.10:FF:000033">
    <property type="entry name" value="L-gulonolactone oxidase 5"/>
    <property type="match status" value="1"/>
</dbReference>
<comment type="pathway">
    <text evidence="3">Cofactor biosynthesis; L-ascorbate biosynthesis.</text>
</comment>
<dbReference type="SUPFAM" id="SSF50998">
    <property type="entry name" value="Quinoprotein alcohol dehydrogenase-like"/>
    <property type="match status" value="2"/>
</dbReference>
<reference evidence="23 24" key="1">
    <citation type="submission" date="2018-10" db="EMBL/GenBank/DDBJ databases">
        <title>A high-quality apple genome assembly.</title>
        <authorList>
            <person name="Hu J."/>
        </authorList>
    </citation>
    <scope>NUCLEOTIDE SEQUENCE [LARGE SCALE GENOMIC DNA]</scope>
    <source>
        <strain evidence="24">cv. HFTH1</strain>
        <tissue evidence="23">Young leaf</tissue>
    </source>
</reference>
<accession>A0A498JCI5</accession>
<sequence>MGMAVRGFVLLLLFLSAANLSLSLYEDQVGLMDWHQQYIGKVKEAVFHTPKSGRRRVVVSTEENVIASLDLRHGGIIWRRVLGSNDAIDGIDIALGKYVVTLSSDGSILRAWNLPDGQMVWESFLEGSMSSKSLLSVPTSLKVDKGNLILVFGKGSLHAISSIDGEVLWEKDFAAESVEVQQIIQPLGGDVAYVLGFVGSSQFDAYQINVRNGELLKHSSAPFSGGFSGEALLVSSEILATLDSTRSKLVIVSFQDGEINYQQSPISDIFGDSFGTPLLLPSKLPGLFSVKLNGAVIFIRVTGEGKLEVLDKVNDVAAISDAISLSDGQQAFGLVQHGDGKIHLTVKPTHDSSTDLLKESIVVDSQRGVVHKVFINNYIRTDRSNGFRALIVMEDDSLLLLQQGAVVWSREDGLASIIDVVTSELPVEKVGVSVAKVEQNLFDWLKGHILKLKGTLMLATAADVAAIQEMRLKSFEKSKLTRDHNGFRKLLIVLTRAGKLFALHTGYGQVVWSLLLPTLRKSETCEYPTGLKIYQWQVPHHHALDENPSVLIVGRCGQSSEAPGVLSIVDAYTGKEINSMAPAHSIVQVIPLPFTDSTEQRLHLLIDANQRGHLYPRTSDAIDIFQREFTNIYWYSVDADNDIIKGHALKGTCNQEAVDDYCFESKDIWSIVFPSDSEKIIATVTRKLSEVVHTQAKVIADSEVMYKYISKNLLFVATVAPKGSGEIGTATPEESWLTVYLIDTVTGRILHRMTHHGSQGPVHAVFSENWVVYHYFNLRAHRYEMSVIEIYDQSRADNKDVLKLVLGKHNLTSPISSYSRPEVVTKSQSYYFTYSVKAIAVTLTAKGITSKQLLIGTINDQVLALDKRYLDPRRSLNPTQAEKEEGIIPLTDTLPIIPQSYVTHNLKVEGLRGIVTVPAKLESTTLAFTYGVDLFFTQLAPSRTYDSLTDDFSYALLLITIVALIAAIFVTWVWSEKKELKEKWRSPPATPKTRIASIVEPFLTTTMPSRSRPSATSTAATFAATVTITAAKSAERRPRQSLTMSKFLHRHLFSPSALYLLLRCCHHSQAVTVSLGRTKTTLQKLIEMNLRELGFLVVWGTMREELHNGYFEGVGFGGEEDGMKMVVDFWWLLGVLHHVIWVATMLITSQAMPPPPPIQCDASTGCNLSNSYGVWGDRTDCHAPSAAHPQTEEDLRLAVAFASKNKIKVKVVSKFSHTIPKLACPDMSFGDAMLISTANVNSTIEIDAANLAVTVDAGVGLRQLIDKVEEAGLSLVAAPYWEGVSIGGLISTGVHGSSWWGRGGAVHDHVIGLNLVVPANQSDGYAKVLRLDSKDEIFKAAKVSLGLLGTISKVKLRLEPAFKRSIAYNFTDDAQIEDIYMDHAKKYEFGDITWYPSKHTAAYRYDNRLPLNASGDGTYDFLGFQSNSVVVSKTIRATDIKLKEGVNLKCAEKTMDSGRSSIGKCTLASTVLEAKKLVANGLKNNLIFTGYPVVGHQGKMQTSGSCLYSAGTDKSCAWDPRINGLFFYETTAIFPASKFADFIRDVKKLRDLKPENFCGVDIYNGFLIRFIRVSDAYLGQQENSVVVDFNYYRADDASTPRFNQDVWEEVEQLAFFKHGAKPHWAKNRNAAFLDVQKKYPNFNKFLGVKRRLDPQNILSSEWSDEILSGKEGAKRDGCALEGLCVCSEDRHCSPAKGYFCKPGLVYKEARVCRHSSSPSTVGSESYQTDALFD</sequence>
<evidence type="ECO:0000256" key="6">
    <source>
        <dbReference type="ARBA" id="ARBA00011276"/>
    </source>
</evidence>
<dbReference type="InterPro" id="IPR026895">
    <property type="entry name" value="EMC1"/>
</dbReference>
<dbReference type="PROSITE" id="PS51387">
    <property type="entry name" value="FAD_PCMH"/>
    <property type="match status" value="1"/>
</dbReference>
<dbReference type="GO" id="GO:0034975">
    <property type="term" value="P:protein folding in endoplasmic reticulum"/>
    <property type="evidence" value="ECO:0007669"/>
    <property type="project" value="TreeGrafter"/>
</dbReference>
<feature type="domain" description="FAD-binding PCMH-type" evidence="22">
    <location>
        <begin position="1179"/>
        <end position="1361"/>
    </location>
</feature>
<dbReference type="Pfam" id="PF07774">
    <property type="entry name" value="EMC1_C"/>
    <property type="match status" value="1"/>
</dbReference>
<dbReference type="SMART" id="SM00564">
    <property type="entry name" value="PQQ"/>
    <property type="match status" value="5"/>
</dbReference>
<dbReference type="Pfam" id="PF04030">
    <property type="entry name" value="ALO"/>
    <property type="match status" value="1"/>
</dbReference>
<comment type="cofactor">
    <cofactor evidence="1">
        <name>FAD</name>
        <dbReference type="ChEBI" id="CHEBI:57692"/>
    </cofactor>
</comment>
<evidence type="ECO:0000256" key="17">
    <source>
        <dbReference type="ARBA" id="ARBA00023136"/>
    </source>
</evidence>
<gene>
    <name evidence="23" type="ORF">DVH24_020857</name>
</gene>
<keyword evidence="16" id="KW-0560">Oxidoreductase</keyword>
<evidence type="ECO:0000256" key="1">
    <source>
        <dbReference type="ARBA" id="ARBA00001974"/>
    </source>
</evidence>
<evidence type="ECO:0000256" key="19">
    <source>
        <dbReference type="ARBA" id="ARBA00048083"/>
    </source>
</evidence>
<keyword evidence="9" id="KW-0285">Flavoprotein</keyword>
<evidence type="ECO:0000256" key="12">
    <source>
        <dbReference type="ARBA" id="ARBA00022729"/>
    </source>
</evidence>
<dbReference type="GO" id="GO:0071949">
    <property type="term" value="F:FAD binding"/>
    <property type="evidence" value="ECO:0007669"/>
    <property type="project" value="InterPro"/>
</dbReference>
<protein>
    <recommendedName>
        <fullName evidence="8">ER membrane protein complex subunit 1</fullName>
        <ecNumber evidence="7">1.1.3.8</ecNumber>
    </recommendedName>
</protein>
<keyword evidence="17 20" id="KW-0472">Membrane</keyword>
<feature type="transmembrane region" description="Helical" evidence="20">
    <location>
        <begin position="952"/>
        <end position="975"/>
    </location>
</feature>
<feature type="transmembrane region" description="Helical" evidence="20">
    <location>
        <begin position="1129"/>
        <end position="1147"/>
    </location>
</feature>
<evidence type="ECO:0000313" key="23">
    <source>
        <dbReference type="EMBL" id="RXH91834.1"/>
    </source>
</evidence>
<evidence type="ECO:0000256" key="4">
    <source>
        <dbReference type="ARBA" id="ARBA00005466"/>
    </source>
</evidence>
<keyword evidence="13" id="KW-0256">Endoplasmic reticulum</keyword>
<comment type="similarity">
    <text evidence="5">Belongs to the EMC1 family.</text>
</comment>
<comment type="catalytic activity">
    <reaction evidence="19">
        <text>L-gulono-1,4-lactone + O2 = L-ascorbate + H2O2 + H(+)</text>
        <dbReference type="Rhea" id="RHEA:32363"/>
        <dbReference type="ChEBI" id="CHEBI:15378"/>
        <dbReference type="ChEBI" id="CHEBI:15379"/>
        <dbReference type="ChEBI" id="CHEBI:16240"/>
        <dbReference type="ChEBI" id="CHEBI:17587"/>
        <dbReference type="ChEBI" id="CHEBI:38290"/>
        <dbReference type="EC" id="1.1.3.8"/>
    </reaction>
</comment>
<name>A0A498JCI5_MALDO</name>
<dbReference type="GO" id="GO:0072546">
    <property type="term" value="C:EMC complex"/>
    <property type="evidence" value="ECO:0007669"/>
    <property type="project" value="InterPro"/>
</dbReference>
<proteinExistence type="inferred from homology"/>
<comment type="similarity">
    <text evidence="4">Belongs to the oxygen-dependent FAD-linked oxidoreductase family.</text>
</comment>
<dbReference type="InterPro" id="IPR006094">
    <property type="entry name" value="Oxid_FAD_bind_N"/>
</dbReference>
<evidence type="ECO:0000313" key="24">
    <source>
        <dbReference type="Proteomes" id="UP000290289"/>
    </source>
</evidence>
<dbReference type="Gene3D" id="3.30.70.2520">
    <property type="match status" value="1"/>
</dbReference>
<dbReference type="GO" id="GO:0019853">
    <property type="term" value="P:L-ascorbic acid biosynthetic process"/>
    <property type="evidence" value="ECO:0007669"/>
    <property type="project" value="UniProtKB-UniPathway"/>
</dbReference>
<dbReference type="GO" id="GO:0003885">
    <property type="term" value="F:D-arabinono-1,4-lactone oxidase activity"/>
    <property type="evidence" value="ECO:0007669"/>
    <property type="project" value="InterPro"/>
</dbReference>
<dbReference type="Gene3D" id="3.30.465.10">
    <property type="match status" value="1"/>
</dbReference>
<dbReference type="EC" id="1.1.3.8" evidence="7"/>
<dbReference type="InterPro" id="IPR055154">
    <property type="entry name" value="GULLO2-like_C"/>
</dbReference>
<dbReference type="UniPathway" id="UPA00132"/>
<evidence type="ECO:0000256" key="5">
    <source>
        <dbReference type="ARBA" id="ARBA00007904"/>
    </source>
</evidence>
<dbReference type="FunFam" id="2.130.10.10:FF:000579">
    <property type="entry name" value="Os05g0230600 protein"/>
    <property type="match status" value="1"/>
</dbReference>
<keyword evidence="11 20" id="KW-0812">Transmembrane</keyword>
<dbReference type="NCBIfam" id="TIGR01677">
    <property type="entry name" value="pln_FAD_oxido"/>
    <property type="match status" value="1"/>
</dbReference>
<keyword evidence="15 20" id="KW-1133">Transmembrane helix</keyword>
<evidence type="ECO:0000256" key="10">
    <source>
        <dbReference type="ARBA" id="ARBA00022644"/>
    </source>
</evidence>
<evidence type="ECO:0000259" key="22">
    <source>
        <dbReference type="PROSITE" id="PS51387"/>
    </source>
</evidence>
<keyword evidence="18" id="KW-0325">Glycoprotein</keyword>
<feature type="signal peptide" evidence="21">
    <location>
        <begin position="1"/>
        <end position="23"/>
    </location>
</feature>
<dbReference type="SMR" id="A0A498JCI5"/>
<evidence type="ECO:0000256" key="21">
    <source>
        <dbReference type="SAM" id="SignalP"/>
    </source>
</evidence>
<dbReference type="SUPFAM" id="SSF56176">
    <property type="entry name" value="FAD-binding/transporter-associated domain-like"/>
    <property type="match status" value="1"/>
</dbReference>
<keyword evidence="12 21" id="KW-0732">Signal</keyword>
<dbReference type="PANTHER" id="PTHR21573">
    <property type="entry name" value="ER MEMBRANE PROTEIN COMPLEX SUBUNIT 1"/>
    <property type="match status" value="1"/>
</dbReference>
<dbReference type="STRING" id="3750.A0A498JCI5"/>
<dbReference type="InterPro" id="IPR015943">
    <property type="entry name" value="WD40/YVTN_repeat-like_dom_sf"/>
</dbReference>
<evidence type="ECO:0000256" key="9">
    <source>
        <dbReference type="ARBA" id="ARBA00022630"/>
    </source>
</evidence>
<dbReference type="Proteomes" id="UP000290289">
    <property type="component" value="Chromosome 8"/>
</dbReference>
<evidence type="ECO:0000256" key="14">
    <source>
        <dbReference type="ARBA" id="ARBA00022827"/>
    </source>
</evidence>
<dbReference type="InterPro" id="IPR058545">
    <property type="entry name" value="Beta-prop_EMC1_1st"/>
</dbReference>
<keyword evidence="14" id="KW-0274">FAD</keyword>
<evidence type="ECO:0000256" key="18">
    <source>
        <dbReference type="ARBA" id="ARBA00023180"/>
    </source>
</evidence>
<evidence type="ECO:0000256" key="3">
    <source>
        <dbReference type="ARBA" id="ARBA00005147"/>
    </source>
</evidence>
<dbReference type="Gene3D" id="2.130.10.10">
    <property type="entry name" value="YVTN repeat-like/Quinoprotein amine dehydrogenase"/>
    <property type="match status" value="1"/>
</dbReference>
<dbReference type="InterPro" id="IPR011047">
    <property type="entry name" value="Quinoprotein_ADH-like_sf"/>
</dbReference>
<evidence type="ECO:0000256" key="2">
    <source>
        <dbReference type="ARBA" id="ARBA00004115"/>
    </source>
</evidence>
<dbReference type="InterPro" id="IPR036318">
    <property type="entry name" value="FAD-bd_PCMH-like_sf"/>
</dbReference>
<dbReference type="Pfam" id="PF01565">
    <property type="entry name" value="FAD_binding_4"/>
    <property type="match status" value="1"/>
</dbReference>
<comment type="subcellular location">
    <subcellularLocation>
        <location evidence="2">Endoplasmic reticulum membrane</location>
        <topology evidence="2">Single-pass type I membrane protein</topology>
    </subcellularLocation>
</comment>
<evidence type="ECO:0000256" key="11">
    <source>
        <dbReference type="ARBA" id="ARBA00022692"/>
    </source>
</evidence>
<comment type="subunit">
    <text evidence="6">Component of the ER membrane protein complex (EMC).</text>
</comment>
<dbReference type="InterPro" id="IPR007173">
    <property type="entry name" value="ALO_C"/>
</dbReference>
<evidence type="ECO:0000256" key="20">
    <source>
        <dbReference type="SAM" id="Phobius"/>
    </source>
</evidence>
<feature type="chain" id="PRO_5019751304" description="ER membrane protein complex subunit 1" evidence="21">
    <location>
        <begin position="24"/>
        <end position="1733"/>
    </location>
</feature>
<keyword evidence="24" id="KW-1185">Reference proteome</keyword>
<evidence type="ECO:0000256" key="15">
    <source>
        <dbReference type="ARBA" id="ARBA00022989"/>
    </source>
</evidence>
<dbReference type="GO" id="GO:0050105">
    <property type="term" value="F:L-gulonolactone oxidase activity"/>
    <property type="evidence" value="ECO:0007669"/>
    <property type="project" value="UniProtKB-EC"/>
</dbReference>
<dbReference type="EMBL" id="RDQH01000334">
    <property type="protein sequence ID" value="RXH91834.1"/>
    <property type="molecule type" value="Genomic_DNA"/>
</dbReference>
<evidence type="ECO:0000256" key="8">
    <source>
        <dbReference type="ARBA" id="ARBA00020824"/>
    </source>
</evidence>
<dbReference type="InterPro" id="IPR016169">
    <property type="entry name" value="FAD-bd_PCMH_sub2"/>
</dbReference>
<dbReference type="Pfam" id="PF25293">
    <property type="entry name" value="Beta-prop_EMC1_N"/>
    <property type="match status" value="1"/>
</dbReference>
<dbReference type="Pfam" id="PF22906">
    <property type="entry name" value="GULLO2-like_3rd"/>
    <property type="match status" value="1"/>
</dbReference>
<dbReference type="InterPro" id="IPR010030">
    <property type="entry name" value="GULO_Plant"/>
</dbReference>
<keyword evidence="10" id="KW-0060">Ascorbate biosynthesis</keyword>
<comment type="caution">
    <text evidence="23">The sequence shown here is derived from an EMBL/GenBank/DDBJ whole genome shotgun (WGS) entry which is preliminary data.</text>
</comment>
<dbReference type="InterPro" id="IPR016166">
    <property type="entry name" value="FAD-bd_PCMH"/>
</dbReference>
<organism evidence="23 24">
    <name type="scientific">Malus domestica</name>
    <name type="common">Apple</name>
    <name type="synonym">Pyrus malus</name>
    <dbReference type="NCBI Taxonomy" id="3750"/>
    <lineage>
        <taxon>Eukaryota</taxon>
        <taxon>Viridiplantae</taxon>
        <taxon>Streptophyta</taxon>
        <taxon>Embryophyta</taxon>
        <taxon>Tracheophyta</taxon>
        <taxon>Spermatophyta</taxon>
        <taxon>Magnoliopsida</taxon>
        <taxon>eudicotyledons</taxon>
        <taxon>Gunneridae</taxon>
        <taxon>Pentapetalae</taxon>
        <taxon>rosids</taxon>
        <taxon>fabids</taxon>
        <taxon>Rosales</taxon>
        <taxon>Rosaceae</taxon>
        <taxon>Amygdaloideae</taxon>
        <taxon>Maleae</taxon>
        <taxon>Malus</taxon>
    </lineage>
</organism>
<evidence type="ECO:0000256" key="13">
    <source>
        <dbReference type="ARBA" id="ARBA00022824"/>
    </source>
</evidence>